<dbReference type="EnsemblBacteria" id="BAC91985">
    <property type="protein sequence ID" value="BAC91985"/>
    <property type="gene ID" value="BAC91985"/>
</dbReference>
<evidence type="ECO:0000313" key="3">
    <source>
        <dbReference type="Proteomes" id="UP000000557"/>
    </source>
</evidence>
<dbReference type="eggNOG" id="ENOG5032QZ5">
    <property type="taxonomic scope" value="Bacteria"/>
</dbReference>
<evidence type="ECO:0000313" key="2">
    <source>
        <dbReference type="EMBL" id="BAC91985.1"/>
    </source>
</evidence>
<dbReference type="HOGENOM" id="CLU_120168_1_0_3"/>
<accession>Q7NE36</accession>
<dbReference type="InterPro" id="IPR045388">
    <property type="entry name" value="HHL1-like"/>
</dbReference>
<name>Q7NE36_GLOVI</name>
<dbReference type="PhylomeDB" id="Q7NE36"/>
<keyword evidence="3" id="KW-1185">Reference proteome</keyword>
<evidence type="ECO:0000256" key="1">
    <source>
        <dbReference type="SAM" id="MobiDB-lite"/>
    </source>
</evidence>
<dbReference type="InParanoid" id="Q7NE36"/>
<dbReference type="Proteomes" id="UP000000557">
    <property type="component" value="Chromosome"/>
</dbReference>
<dbReference type="KEGG" id="gvi:gll4044"/>
<reference evidence="2 3" key="1">
    <citation type="journal article" date="2003" name="DNA Res.">
        <title>Complete genome structure of Gloeobacter violaceus PCC 7421, a cyanobacterium that lacks thylakoids.</title>
        <authorList>
            <person name="Nakamura Y."/>
            <person name="Kaneko T."/>
            <person name="Sato S."/>
            <person name="Mimuro M."/>
            <person name="Miyashita H."/>
            <person name="Tsuchiya T."/>
            <person name="Sasamoto S."/>
            <person name="Watanabe A."/>
            <person name="Kawashima K."/>
            <person name="Kishida Y."/>
            <person name="Kiyokawa C."/>
            <person name="Kohara M."/>
            <person name="Matsumoto M."/>
            <person name="Matsuno A."/>
            <person name="Nakazaki N."/>
            <person name="Shimpo S."/>
            <person name="Takeuchi C."/>
            <person name="Yamada M."/>
            <person name="Tabata S."/>
        </authorList>
    </citation>
    <scope>NUCLEOTIDE SEQUENCE [LARGE SCALE GENOMIC DNA]</scope>
    <source>
        <strain evidence="3">ATCC 29082 / PCC 7421</strain>
    </source>
</reference>
<sequence length="167" mass="18795">MQGETMAEQSDPQPKGFGKPVEPAKPAAPKRRRAAPRLSDEEFQARRRYEAAEKKGEPTFEIFVRESGQDEWKAAGAIAVASNLVEQAIFDSEEKLRQSALRQYAALRKATNPLEYGFRRKEFPDDAIQPAQRPKPNLINKFRSFLNSKFGDAVKDSKVKGSKGNKK</sequence>
<dbReference type="STRING" id="251221.gene:10761562"/>
<reference evidence="2 3" key="2">
    <citation type="journal article" date="2003" name="DNA Res.">
        <title>Complete genome structure of Gloeobacter violaceus PCC 7421, a cyanobacterium that lacks thylakoids (supplement).</title>
        <authorList>
            <person name="Nakamura Y."/>
            <person name="Kaneko T."/>
            <person name="Sato S."/>
            <person name="Mimuro M."/>
            <person name="Miyashita H."/>
            <person name="Tsuchiya T."/>
            <person name="Sasamoto S."/>
            <person name="Watanabe A."/>
            <person name="Kawashima K."/>
            <person name="Kishida Y."/>
            <person name="Kiyokawa C."/>
            <person name="Kohara M."/>
            <person name="Matsumoto M."/>
            <person name="Matsuno A."/>
            <person name="Nakazaki N."/>
            <person name="Shimpo S."/>
            <person name="Takeuchi C."/>
            <person name="Yamada M."/>
            <person name="Tabata S."/>
        </authorList>
    </citation>
    <scope>NUCLEOTIDE SEQUENCE [LARGE SCALE GENOMIC DNA]</scope>
    <source>
        <strain evidence="3">ATCC 29082 / PCC 7421</strain>
    </source>
</reference>
<dbReference type="AlphaFoldDB" id="Q7NE36"/>
<proteinExistence type="predicted"/>
<feature type="compositionally biased region" description="Basic and acidic residues" evidence="1">
    <location>
        <begin position="38"/>
        <end position="54"/>
    </location>
</feature>
<protein>
    <submittedName>
        <fullName evidence="2">Gll4044 protein</fullName>
    </submittedName>
</protein>
<dbReference type="Pfam" id="PF20133">
    <property type="entry name" value="HHL1-like"/>
    <property type="match status" value="1"/>
</dbReference>
<organism evidence="2 3">
    <name type="scientific">Gloeobacter violaceus (strain ATCC 29082 / PCC 7421)</name>
    <dbReference type="NCBI Taxonomy" id="251221"/>
    <lineage>
        <taxon>Bacteria</taxon>
        <taxon>Bacillati</taxon>
        <taxon>Cyanobacteriota</taxon>
        <taxon>Cyanophyceae</taxon>
        <taxon>Gloeobacterales</taxon>
        <taxon>Gloeobacteraceae</taxon>
        <taxon>Gloeobacter</taxon>
    </lineage>
</organism>
<dbReference type="OrthoDB" id="456078at2"/>
<gene>
    <name evidence="2" type="ordered locus">gll4044</name>
</gene>
<dbReference type="EMBL" id="BA000045">
    <property type="protein sequence ID" value="BAC91985.1"/>
    <property type="molecule type" value="Genomic_DNA"/>
</dbReference>
<feature type="region of interest" description="Disordered" evidence="1">
    <location>
        <begin position="1"/>
        <end position="54"/>
    </location>
</feature>